<sequence>MSGPPPSRPPPTSPGPRSPVRADPWSPVSPVASVAPSEPVDYNFSSPESGPRRGEGGGQGERFPGSSSPRQDSRPASEVRVVEGTSRHQGAPQVLRSIVVKPPSYRDVVAGKGSYRSREDNAVGSYGRRFMASTHRSRPRIDEDGYEEVRGRYWWRKERRPVHSRLGPRARIPVKERLGPRVQVESKTSDYLQLLRVKAAGRCFRCLAPDHVIADCRDPPRCILCTKSGHKARYCRSPAAGRWRGEERAAREVAGGGLRAGAGQQEKVEKLEFPEMHPGNPDYRPDHVAACMARTPALVEEERSLELHALLAVQTDGRARLTDEQVRRDALCQLRISESSLRVSKITAATFLLCFSDPALRTAALVTRGFTVGHSSLRLRPWTRQFGAEASKIRYRVRLCLEGVPSHAWQCEAVAPLFGSPSFVEKVCDKRYADKEKECFCVWIWTDHPTDIAKSGTLRIEEPVTVTEEYLIHLGNMGSPYERSSQAELLRYEVLIHIDQVQDFSPPPASSYRSVDSDTSGLPCDEPDHEWPVRYRFPWSLGVRDGEVVDSRRRSVHDRLGGRRRDDSPPGGGRGGGRHVQFPPPSLHDLRADGRFAPSSSCSGGPGFGGAQGRQGFRRHDADAVGEDGLRKKKGGEITPVGNGTWKPVLTDDPKQFGPLEDPSWAGNHFLSGEIFLKVARVPMVDPMVEESALQLTNGVHLCEGQSMEEVQVNCATCEAEDRVVQMEDSGCHQQVLILRVVGGEDEVVVVEEQKFSGLGADLRDSDGPDVTLAQCSGGMAAPGPVEPAPSDPAADSNNVPSSGLSSIVLGPGVEDGQVVSGPERRVIEGGSLPKLTLGDVQTVAETEVAVDSGLSVSEDLARFAVAIKQPLLQTPAKNIKSRTVLMQSAEDNLAASDKKSERRSKRLANRPPSNLTVEQQATALLVRKSGILGPTKMPTAAEQNRFHTQFVENLEGEVVHGMRDMFGLPEGGVADSLSPLLIDAEA</sequence>
<dbReference type="AlphaFoldDB" id="A0A8T0UHU8"/>
<feature type="compositionally biased region" description="Basic and acidic residues" evidence="1">
    <location>
        <begin position="71"/>
        <end position="81"/>
    </location>
</feature>
<feature type="compositionally biased region" description="Low complexity" evidence="1">
    <location>
        <begin position="26"/>
        <end position="49"/>
    </location>
</feature>
<dbReference type="GO" id="GO:0003676">
    <property type="term" value="F:nucleic acid binding"/>
    <property type="evidence" value="ECO:0007669"/>
    <property type="project" value="InterPro"/>
</dbReference>
<feature type="domain" description="CCHC-type" evidence="2">
    <location>
        <begin position="202"/>
        <end position="218"/>
    </location>
</feature>
<dbReference type="GO" id="GO:0008270">
    <property type="term" value="F:zinc ion binding"/>
    <property type="evidence" value="ECO:0007669"/>
    <property type="project" value="InterPro"/>
</dbReference>
<protein>
    <recommendedName>
        <fullName evidence="2">CCHC-type domain-containing protein</fullName>
    </recommendedName>
</protein>
<feature type="compositionally biased region" description="Polar residues" evidence="1">
    <location>
        <begin position="796"/>
        <end position="805"/>
    </location>
</feature>
<proteinExistence type="predicted"/>
<comment type="caution">
    <text evidence="3">The sequence shown here is derived from an EMBL/GenBank/DDBJ whole genome shotgun (WGS) entry which is preliminary data.</text>
</comment>
<evidence type="ECO:0000259" key="2">
    <source>
        <dbReference type="SMART" id="SM00343"/>
    </source>
</evidence>
<dbReference type="Gene3D" id="4.10.60.10">
    <property type="entry name" value="Zinc finger, CCHC-type"/>
    <property type="match status" value="1"/>
</dbReference>
<dbReference type="SUPFAM" id="SSF57756">
    <property type="entry name" value="Retrovirus zinc finger-like domains"/>
    <property type="match status" value="1"/>
</dbReference>
<evidence type="ECO:0000313" key="4">
    <source>
        <dbReference type="Proteomes" id="UP000823388"/>
    </source>
</evidence>
<dbReference type="InterPro" id="IPR053253">
    <property type="entry name" value="Sex_diff_modulator"/>
</dbReference>
<feature type="region of interest" description="Disordered" evidence="1">
    <location>
        <begin position="777"/>
        <end position="805"/>
    </location>
</feature>
<feature type="region of interest" description="Disordered" evidence="1">
    <location>
        <begin position="552"/>
        <end position="649"/>
    </location>
</feature>
<reference evidence="3" key="1">
    <citation type="submission" date="2020-05" db="EMBL/GenBank/DDBJ databases">
        <title>WGS assembly of Panicum virgatum.</title>
        <authorList>
            <person name="Lovell J.T."/>
            <person name="Jenkins J."/>
            <person name="Shu S."/>
            <person name="Juenger T.E."/>
            <person name="Schmutz J."/>
        </authorList>
    </citation>
    <scope>NUCLEOTIDE SEQUENCE</scope>
    <source>
        <strain evidence="3">AP13</strain>
    </source>
</reference>
<evidence type="ECO:0000256" key="1">
    <source>
        <dbReference type="SAM" id="MobiDB-lite"/>
    </source>
</evidence>
<feature type="region of interest" description="Disordered" evidence="1">
    <location>
        <begin position="507"/>
        <end position="527"/>
    </location>
</feature>
<dbReference type="InterPro" id="IPR001878">
    <property type="entry name" value="Znf_CCHC"/>
</dbReference>
<feature type="compositionally biased region" description="Pro residues" evidence="1">
    <location>
        <begin position="1"/>
        <end position="17"/>
    </location>
</feature>
<feature type="region of interest" description="Disordered" evidence="1">
    <location>
        <begin position="891"/>
        <end position="915"/>
    </location>
</feature>
<dbReference type="Proteomes" id="UP000823388">
    <property type="component" value="Chromosome 3K"/>
</dbReference>
<feature type="region of interest" description="Disordered" evidence="1">
    <location>
        <begin position="1"/>
        <end position="98"/>
    </location>
</feature>
<organism evidence="3 4">
    <name type="scientific">Panicum virgatum</name>
    <name type="common">Blackwell switchgrass</name>
    <dbReference type="NCBI Taxonomy" id="38727"/>
    <lineage>
        <taxon>Eukaryota</taxon>
        <taxon>Viridiplantae</taxon>
        <taxon>Streptophyta</taxon>
        <taxon>Embryophyta</taxon>
        <taxon>Tracheophyta</taxon>
        <taxon>Spermatophyta</taxon>
        <taxon>Magnoliopsida</taxon>
        <taxon>Liliopsida</taxon>
        <taxon>Poales</taxon>
        <taxon>Poaceae</taxon>
        <taxon>PACMAD clade</taxon>
        <taxon>Panicoideae</taxon>
        <taxon>Panicodae</taxon>
        <taxon>Paniceae</taxon>
        <taxon>Panicinae</taxon>
        <taxon>Panicum</taxon>
        <taxon>Panicum sect. Hiantes</taxon>
    </lineage>
</organism>
<evidence type="ECO:0000313" key="3">
    <source>
        <dbReference type="EMBL" id="KAG2624172.1"/>
    </source>
</evidence>
<dbReference type="EMBL" id="CM029041">
    <property type="protein sequence ID" value="KAG2624172.1"/>
    <property type="molecule type" value="Genomic_DNA"/>
</dbReference>
<keyword evidence="4" id="KW-1185">Reference proteome</keyword>
<feature type="compositionally biased region" description="Polar residues" evidence="1">
    <location>
        <begin position="511"/>
        <end position="520"/>
    </location>
</feature>
<dbReference type="SMART" id="SM00343">
    <property type="entry name" value="ZnF_C2HC"/>
    <property type="match status" value="2"/>
</dbReference>
<feature type="domain" description="CCHC-type" evidence="2">
    <location>
        <begin position="221"/>
        <end position="237"/>
    </location>
</feature>
<name>A0A8T0UHU8_PANVG</name>
<accession>A0A8T0UHU8</accession>
<dbReference type="PANTHER" id="PTHR33087">
    <property type="entry name" value="OS07G0539200 PROTEIN"/>
    <property type="match status" value="1"/>
</dbReference>
<gene>
    <name evidence="3" type="ORF">PVAP13_3KG109800</name>
</gene>
<feature type="compositionally biased region" description="Gly residues" evidence="1">
    <location>
        <begin position="604"/>
        <end position="613"/>
    </location>
</feature>
<dbReference type="InterPro" id="IPR036875">
    <property type="entry name" value="Znf_CCHC_sf"/>
</dbReference>
<feature type="compositionally biased region" description="Basic and acidic residues" evidence="1">
    <location>
        <begin position="552"/>
        <end position="568"/>
    </location>
</feature>
<dbReference type="PANTHER" id="PTHR33087:SF31">
    <property type="entry name" value="OS06G0482850 PROTEIN"/>
    <property type="match status" value="1"/>
</dbReference>